<dbReference type="InterPro" id="IPR003777">
    <property type="entry name" value="XdhC_CoxI"/>
</dbReference>
<organism evidence="3 4">
    <name type="scientific">Acidisarcina polymorpha</name>
    <dbReference type="NCBI Taxonomy" id="2211140"/>
    <lineage>
        <taxon>Bacteria</taxon>
        <taxon>Pseudomonadati</taxon>
        <taxon>Acidobacteriota</taxon>
        <taxon>Terriglobia</taxon>
        <taxon>Terriglobales</taxon>
        <taxon>Acidobacteriaceae</taxon>
        <taxon>Acidisarcina</taxon>
    </lineage>
</organism>
<dbReference type="Gene3D" id="3.40.50.720">
    <property type="entry name" value="NAD(P)-binding Rossmann-like Domain"/>
    <property type="match status" value="1"/>
</dbReference>
<dbReference type="Pfam" id="PF02625">
    <property type="entry name" value="XdhC_CoxI"/>
    <property type="match status" value="1"/>
</dbReference>
<evidence type="ECO:0000259" key="1">
    <source>
        <dbReference type="Pfam" id="PF02625"/>
    </source>
</evidence>
<dbReference type="Pfam" id="PF13478">
    <property type="entry name" value="XdhC_C"/>
    <property type="match status" value="1"/>
</dbReference>
<dbReference type="InterPro" id="IPR052698">
    <property type="entry name" value="MoCofactor_Util/Proc"/>
</dbReference>
<dbReference type="Proteomes" id="UP000253606">
    <property type="component" value="Chromosome"/>
</dbReference>
<protein>
    <submittedName>
        <fullName evidence="3">Xanthine and CO dehydrogenases maturation factor, XdhC/CoxF family</fullName>
    </submittedName>
</protein>
<evidence type="ECO:0000313" key="4">
    <source>
        <dbReference type="Proteomes" id="UP000253606"/>
    </source>
</evidence>
<reference evidence="3 4" key="1">
    <citation type="journal article" date="2018" name="Front. Microbiol.">
        <title>Hydrolytic Capabilities as a Key to Environmental Success: Chitinolytic and Cellulolytic Acidobacteria From Acidic Sub-arctic Soils and Boreal Peatlands.</title>
        <authorList>
            <person name="Belova S.E."/>
            <person name="Ravin N.V."/>
            <person name="Pankratov T.A."/>
            <person name="Rakitin A.L."/>
            <person name="Ivanova A.A."/>
            <person name="Beletsky A.V."/>
            <person name="Mardanov A.V."/>
            <person name="Sinninghe Damste J.S."/>
            <person name="Dedysh S.N."/>
        </authorList>
    </citation>
    <scope>NUCLEOTIDE SEQUENCE [LARGE SCALE GENOMIC DNA]</scope>
    <source>
        <strain evidence="3 4">SBC82</strain>
    </source>
</reference>
<dbReference type="OrthoDB" id="9773039at2"/>
<evidence type="ECO:0000259" key="2">
    <source>
        <dbReference type="Pfam" id="PF13478"/>
    </source>
</evidence>
<sequence length="378" mass="39906">MSVETRKLVQLWKSMRANREEGALATVIRVAGSSYRKPGARMMITRSGLRVGTVSGGCLEGEVSKKIWWLTEGGPAVKDYNTAYDDDSQANHGLGCDGVVSLLLERTSEASGVLEALRVAVEERTPSAIVTVVSTDSADVPVGSRLIITSSQDLPPATGISAELERLLLPMALDVLESAQSSTASMTLAGKAFEVCGEYVAPPAALFVFGAGDDAQPLAKLAAEMGWEVSIADGRSNLSSQARFPTAQRVAILSLDDPLKDLPIAPGDAAVVLTHSYQQDFAILRHLLPLPLGYLGVLGPKRRTMRIVDEIARLTGVDRREALGTLRSPVGLDLGAGSPEIIALSIIAEIQAALTQRSAAPLHLASSPELLFTATSGE</sequence>
<proteinExistence type="predicted"/>
<evidence type="ECO:0000313" key="3">
    <source>
        <dbReference type="EMBL" id="AXC09586.1"/>
    </source>
</evidence>
<dbReference type="RefSeq" id="WP_114205399.1">
    <property type="nucleotide sequence ID" value="NZ_CP030840.1"/>
</dbReference>
<dbReference type="KEGG" id="abas:ACPOL_0201"/>
<dbReference type="InterPro" id="IPR027051">
    <property type="entry name" value="XdhC_Rossmann_dom"/>
</dbReference>
<dbReference type="PANTHER" id="PTHR30388">
    <property type="entry name" value="ALDEHYDE OXIDOREDUCTASE MOLYBDENUM COFACTOR ASSEMBLY PROTEIN"/>
    <property type="match status" value="1"/>
</dbReference>
<gene>
    <name evidence="3" type="ORF">ACPOL_0201</name>
</gene>
<dbReference type="EMBL" id="CP030840">
    <property type="protein sequence ID" value="AXC09586.1"/>
    <property type="molecule type" value="Genomic_DNA"/>
</dbReference>
<name>A0A2Z5FSY5_9BACT</name>
<feature type="domain" description="XdhC Rossmann" evidence="2">
    <location>
        <begin position="206"/>
        <end position="350"/>
    </location>
</feature>
<keyword evidence="4" id="KW-1185">Reference proteome</keyword>
<dbReference type="PANTHER" id="PTHR30388:SF6">
    <property type="entry name" value="XANTHINE DEHYDROGENASE SUBUNIT A-RELATED"/>
    <property type="match status" value="1"/>
</dbReference>
<feature type="domain" description="XdhC- CoxI" evidence="1">
    <location>
        <begin position="16"/>
        <end position="80"/>
    </location>
</feature>
<dbReference type="AlphaFoldDB" id="A0A2Z5FSY5"/>
<accession>A0A2Z5FSY5</accession>